<keyword evidence="3" id="KW-1185">Reference proteome</keyword>
<evidence type="ECO:0000256" key="1">
    <source>
        <dbReference type="SAM" id="SignalP"/>
    </source>
</evidence>
<dbReference type="Proteomes" id="UP001209257">
    <property type="component" value="Unassembled WGS sequence"/>
</dbReference>
<proteinExistence type="predicted"/>
<protein>
    <submittedName>
        <fullName evidence="2">Uncharacterized protein</fullName>
    </submittedName>
</protein>
<evidence type="ECO:0000313" key="3">
    <source>
        <dbReference type="Proteomes" id="UP001209257"/>
    </source>
</evidence>
<keyword evidence="1" id="KW-0732">Signal</keyword>
<accession>A0ABT2VP43</accession>
<sequence>MKFVFAVFLILLSLNAKSSLIEINATGYISQVDPIFDPLVSIYEPASITFRYAPLTVQRSSEFEPDRYFYYLGMLAYSLQFGDIQVVGNGGRLEVSNDFTVRSNGHVDRIIVQKGGVGDTTSDSLFSNFDITHISAGLTFYDYDGQAINNGKIPMIFPELSLFETISSTIQINIDDGEFDWLPMFARMTVVNISYVNTNSALTVNEPSGLLLVCFGHIALPLMKTWKRNLQLLGFMQVIVLKRSKVNFGENRQNFESVIMVAHRSETSP</sequence>
<dbReference type="EMBL" id="JAOTJC010000007">
    <property type="protein sequence ID" value="MCU7554663.1"/>
    <property type="molecule type" value="Genomic_DNA"/>
</dbReference>
<comment type="caution">
    <text evidence="2">The sequence shown here is derived from an EMBL/GenBank/DDBJ whole genome shotgun (WGS) entry which is preliminary data.</text>
</comment>
<feature type="chain" id="PRO_5045643049" evidence="1">
    <location>
        <begin position="19"/>
        <end position="269"/>
    </location>
</feature>
<reference evidence="3" key="1">
    <citation type="submission" date="2023-07" db="EMBL/GenBank/DDBJ databases">
        <title>Study on multiphase classification of strain Alteromonas salexigens isolated from the Yellow Sea.</title>
        <authorList>
            <person name="Sun L."/>
        </authorList>
    </citation>
    <scope>NUCLEOTIDE SEQUENCE [LARGE SCALE GENOMIC DNA]</scope>
    <source>
        <strain evidence="3">ASW11-19</strain>
    </source>
</reference>
<gene>
    <name evidence="2" type="ORF">OCL06_08630</name>
</gene>
<feature type="signal peptide" evidence="1">
    <location>
        <begin position="1"/>
        <end position="18"/>
    </location>
</feature>
<dbReference type="RefSeq" id="WP_262993503.1">
    <property type="nucleotide sequence ID" value="NZ_JAOTJC010000007.1"/>
</dbReference>
<organism evidence="2 3">
    <name type="scientific">Alteromonas salexigens</name>
    <dbReference type="NCBI Taxonomy" id="2982530"/>
    <lineage>
        <taxon>Bacteria</taxon>
        <taxon>Pseudomonadati</taxon>
        <taxon>Pseudomonadota</taxon>
        <taxon>Gammaproteobacteria</taxon>
        <taxon>Alteromonadales</taxon>
        <taxon>Alteromonadaceae</taxon>
        <taxon>Alteromonas/Salinimonas group</taxon>
        <taxon>Alteromonas</taxon>
    </lineage>
</organism>
<evidence type="ECO:0000313" key="2">
    <source>
        <dbReference type="EMBL" id="MCU7554663.1"/>
    </source>
</evidence>
<name>A0ABT2VP43_9ALTE</name>